<accession>A0A1R3XMZ6</accession>
<evidence type="ECO:0000313" key="3">
    <source>
        <dbReference type="Proteomes" id="UP000186997"/>
    </source>
</evidence>
<sequence length="452" mass="50935">MKLPDYLQQGEVARLFPVLADTSKEGRTTSIFLSCLSSVDEFALQLLKSVGSKVGKRATLNCFTEVVFKGEKDAKNDRPDGLIVLKNGNKEWRALLETKVGTAELNADQIEKYRSIAKANDIDCVITISNQFTSLPTNHPMREVQKSKSKIPVYHWSWMFIVTEADLLINNGSVADSDQLLLLRELRRFLTHESAGVRGFTRMPAEWPELNRLVSAGGKITQRSDEAQIVVGAWHQETKDLSLILSRQTETSVSERIKRAHQSDIALRDKEALEVLRDTQCLKAVFDIPNAAAPLEICADLKRRTIDIGMTLSAPRDRKSSKARANWLLRQINTDQIDDLHVRMTWPGRSEDTQFTVKELLEDVSICEVGKENLQVLSFFIFNAKRLGARFTQQANFITDLETVVPQFYQDVGQSLTEWRPSAPKIKADRQDASDVSVEALEEQSTEEAGEL</sequence>
<feature type="region of interest" description="Disordered" evidence="1">
    <location>
        <begin position="423"/>
        <end position="452"/>
    </location>
</feature>
<reference evidence="3" key="1">
    <citation type="submission" date="2017-01" db="EMBL/GenBank/DDBJ databases">
        <authorList>
            <person name="Varghese N."/>
            <person name="Submissions S."/>
        </authorList>
    </citation>
    <scope>NUCLEOTIDE SEQUENCE [LARGE SCALE GENOMIC DNA]</scope>
    <source>
        <strain evidence="3">DSM 29591</strain>
    </source>
</reference>
<gene>
    <name evidence="2" type="ORF">SAMN05421665_3522</name>
</gene>
<keyword evidence="3" id="KW-1185">Reference proteome</keyword>
<dbReference type="RefSeq" id="WP_076661120.1">
    <property type="nucleotide sequence ID" value="NZ_FTPR01000004.1"/>
</dbReference>
<evidence type="ECO:0008006" key="4">
    <source>
        <dbReference type="Google" id="ProtNLM"/>
    </source>
</evidence>
<name>A0A1R3XMZ6_9RHOB</name>
<dbReference type="OrthoDB" id="56224at2"/>
<protein>
    <recommendedName>
        <fullName evidence="4">Stress response protein SCP2</fullName>
    </recommendedName>
</protein>
<dbReference type="AlphaFoldDB" id="A0A1R3XMZ6"/>
<organism evidence="2 3">
    <name type="scientific">Yoonia rosea</name>
    <dbReference type="NCBI Taxonomy" id="287098"/>
    <lineage>
        <taxon>Bacteria</taxon>
        <taxon>Pseudomonadati</taxon>
        <taxon>Pseudomonadota</taxon>
        <taxon>Alphaproteobacteria</taxon>
        <taxon>Rhodobacterales</taxon>
        <taxon>Paracoccaceae</taxon>
        <taxon>Yoonia</taxon>
    </lineage>
</organism>
<proteinExistence type="predicted"/>
<dbReference type="EMBL" id="FTPR01000004">
    <property type="protein sequence ID" value="SIT91937.1"/>
    <property type="molecule type" value="Genomic_DNA"/>
</dbReference>
<evidence type="ECO:0000313" key="2">
    <source>
        <dbReference type="EMBL" id="SIT91937.1"/>
    </source>
</evidence>
<evidence type="ECO:0000256" key="1">
    <source>
        <dbReference type="SAM" id="MobiDB-lite"/>
    </source>
</evidence>
<dbReference type="Proteomes" id="UP000186997">
    <property type="component" value="Unassembled WGS sequence"/>
</dbReference>
<dbReference type="STRING" id="287098.SAMN05421665_3522"/>
<feature type="compositionally biased region" description="Acidic residues" evidence="1">
    <location>
        <begin position="440"/>
        <end position="452"/>
    </location>
</feature>